<accession>A0A1E5HCV1</accession>
<evidence type="ECO:0000313" key="2">
    <source>
        <dbReference type="Proteomes" id="UP000094469"/>
    </source>
</evidence>
<dbReference type="PANTHER" id="PTHR36169:SF1">
    <property type="entry name" value="ACETATE KINASE EUTQ"/>
    <property type="match status" value="1"/>
</dbReference>
<dbReference type="AlphaFoldDB" id="A0A1E5HCV1"/>
<gene>
    <name evidence="1" type="ORF">BCR24_02700</name>
</gene>
<dbReference type="OrthoDB" id="3828611at2"/>
<sequence>MKKLICAKDIEKLHSKKEQVICIDKETIITPSAKDLAEDYQMSFKMGVSENKNLLANTQEVSKEYLVTLLKKLLKEAGITDFTESPFEYQEHSGGLKIIRGSTVKLSPLNNENNGLRYQEILTSEENNFELGILEIENSQFYQEDRLESVNYVVNGELHVTIDGITYDAYQGDIVFAPKHSAICWSTTSKVTILSGKFKSEG</sequence>
<dbReference type="SUPFAM" id="SSF51182">
    <property type="entry name" value="RmlC-like cupins"/>
    <property type="match status" value="1"/>
</dbReference>
<evidence type="ECO:0000313" key="1">
    <source>
        <dbReference type="EMBL" id="OEG22761.1"/>
    </source>
</evidence>
<evidence type="ECO:0008006" key="3">
    <source>
        <dbReference type="Google" id="ProtNLM"/>
    </source>
</evidence>
<dbReference type="RefSeq" id="WP_069639925.1">
    <property type="nucleotide sequence ID" value="NZ_JAFBEZ010000002.1"/>
</dbReference>
<dbReference type="InterPro" id="IPR014710">
    <property type="entry name" value="RmlC-like_jellyroll"/>
</dbReference>
<dbReference type="STRING" id="1131292.BCR24_02700"/>
<dbReference type="InterPro" id="IPR010424">
    <property type="entry name" value="EutQ"/>
</dbReference>
<dbReference type="PANTHER" id="PTHR36169">
    <property type="entry name" value="ETHANOLAMINE UTILIZATION PROTEIN EUTQ"/>
    <property type="match status" value="1"/>
</dbReference>
<dbReference type="Gene3D" id="2.60.120.10">
    <property type="entry name" value="Jelly Rolls"/>
    <property type="match status" value="1"/>
</dbReference>
<dbReference type="Pfam" id="PF06249">
    <property type="entry name" value="EutQ"/>
    <property type="match status" value="1"/>
</dbReference>
<organism evidence="1 2">
    <name type="scientific">Enterococcus ureilyticus</name>
    <dbReference type="NCBI Taxonomy" id="1131292"/>
    <lineage>
        <taxon>Bacteria</taxon>
        <taxon>Bacillati</taxon>
        <taxon>Bacillota</taxon>
        <taxon>Bacilli</taxon>
        <taxon>Lactobacillales</taxon>
        <taxon>Enterococcaceae</taxon>
        <taxon>Enterococcus</taxon>
    </lineage>
</organism>
<comment type="caution">
    <text evidence="1">The sequence shown here is derived from an EMBL/GenBank/DDBJ whole genome shotgun (WGS) entry which is preliminary data.</text>
</comment>
<protein>
    <recommendedName>
        <fullName evidence="3">Ethanolamine utilization protein EutQ</fullName>
    </recommendedName>
</protein>
<name>A0A1E5HCV1_9ENTE</name>
<keyword evidence="2" id="KW-1185">Reference proteome</keyword>
<dbReference type="InterPro" id="IPR011051">
    <property type="entry name" value="RmlC_Cupin_sf"/>
</dbReference>
<dbReference type="EMBL" id="MIKC01000012">
    <property type="protein sequence ID" value="OEG22761.1"/>
    <property type="molecule type" value="Genomic_DNA"/>
</dbReference>
<proteinExistence type="predicted"/>
<dbReference type="Proteomes" id="UP000094469">
    <property type="component" value="Unassembled WGS sequence"/>
</dbReference>
<reference evidence="2" key="1">
    <citation type="submission" date="2016-09" db="EMBL/GenBank/DDBJ databases">
        <authorList>
            <person name="Gulvik C.A."/>
        </authorList>
    </citation>
    <scope>NUCLEOTIDE SEQUENCE [LARGE SCALE GENOMIC DNA]</scope>
    <source>
        <strain evidence="2">LMG 26676</strain>
    </source>
</reference>